<evidence type="ECO:0000259" key="3">
    <source>
        <dbReference type="Pfam" id="PF00857"/>
    </source>
</evidence>
<evidence type="ECO:0000256" key="1">
    <source>
        <dbReference type="ARBA" id="ARBA00022801"/>
    </source>
</evidence>
<accession>A0ABT0RKX1</accession>
<organism evidence="4 5">
    <name type="scientific">Sphingomonas alba</name>
    <dbReference type="NCBI Taxonomy" id="2908208"/>
    <lineage>
        <taxon>Bacteria</taxon>
        <taxon>Pseudomonadati</taxon>
        <taxon>Pseudomonadota</taxon>
        <taxon>Alphaproteobacteria</taxon>
        <taxon>Sphingomonadales</taxon>
        <taxon>Sphingomonadaceae</taxon>
        <taxon>Sphingomonas</taxon>
    </lineage>
</organism>
<evidence type="ECO:0000313" key="5">
    <source>
        <dbReference type="Proteomes" id="UP001165363"/>
    </source>
</evidence>
<sequence>MFDHQPAEMKLRPRVAALVFTDLHNDFLSPGGKAYGLIQESLERNNTAANIETLLRTAKRIGMKVFVSPHYYYPHDHRWIAPTTPLEDLAHQVGLVDRAGPLSLDGFKGSGADFPDRYKPFLLDDETVVTSPHKAYGASTNDMILQLRRNRIEQIILAGPVGNLCVEAHMRDFIEHGFEIAMVRDATAGARNEEGDGYSAAMINWRFLAHAMWSTAETVKRMEGADTADAPQSNASTESDVAIPG</sequence>
<dbReference type="PANTHER" id="PTHR43540:SF16">
    <property type="entry name" value="ISOCHORISMATASE-LIKE DOMAIN-CONTAINING PROTEIN"/>
    <property type="match status" value="1"/>
</dbReference>
<gene>
    <name evidence="4" type="ORF">LZ536_04775</name>
</gene>
<name>A0ABT0RKX1_9SPHN</name>
<feature type="domain" description="Isochorismatase-like" evidence="3">
    <location>
        <begin position="16"/>
        <end position="206"/>
    </location>
</feature>
<dbReference type="InterPro" id="IPR050272">
    <property type="entry name" value="Isochorismatase-like_hydrls"/>
</dbReference>
<keyword evidence="5" id="KW-1185">Reference proteome</keyword>
<proteinExistence type="predicted"/>
<dbReference type="InterPro" id="IPR000868">
    <property type="entry name" value="Isochorismatase-like_dom"/>
</dbReference>
<keyword evidence="1 4" id="KW-0378">Hydrolase</keyword>
<dbReference type="Pfam" id="PF00857">
    <property type="entry name" value="Isochorismatase"/>
    <property type="match status" value="1"/>
</dbReference>
<feature type="region of interest" description="Disordered" evidence="2">
    <location>
        <begin position="224"/>
        <end position="245"/>
    </location>
</feature>
<dbReference type="SUPFAM" id="SSF52499">
    <property type="entry name" value="Isochorismatase-like hydrolases"/>
    <property type="match status" value="1"/>
</dbReference>
<dbReference type="PANTHER" id="PTHR43540">
    <property type="entry name" value="PEROXYUREIDOACRYLATE/UREIDOACRYLATE AMIDOHYDROLASE-RELATED"/>
    <property type="match status" value="1"/>
</dbReference>
<protein>
    <submittedName>
        <fullName evidence="4">Cysteine hydrolase</fullName>
    </submittedName>
</protein>
<dbReference type="RefSeq" id="WP_249847157.1">
    <property type="nucleotide sequence ID" value="NZ_JAMGBD010000001.1"/>
</dbReference>
<dbReference type="CDD" id="cd00431">
    <property type="entry name" value="cysteine_hydrolases"/>
    <property type="match status" value="1"/>
</dbReference>
<dbReference type="EMBL" id="JAMGBD010000001">
    <property type="protein sequence ID" value="MCL6683218.1"/>
    <property type="molecule type" value="Genomic_DNA"/>
</dbReference>
<reference evidence="4" key="1">
    <citation type="submission" date="2022-05" db="EMBL/GenBank/DDBJ databases">
        <authorList>
            <person name="Jo J.-H."/>
            <person name="Im W.-T."/>
        </authorList>
    </citation>
    <scope>NUCLEOTIDE SEQUENCE</scope>
    <source>
        <strain evidence="4">SE158</strain>
    </source>
</reference>
<dbReference type="Gene3D" id="3.40.50.850">
    <property type="entry name" value="Isochorismatase-like"/>
    <property type="match status" value="1"/>
</dbReference>
<comment type="caution">
    <text evidence="4">The sequence shown here is derived from an EMBL/GenBank/DDBJ whole genome shotgun (WGS) entry which is preliminary data.</text>
</comment>
<evidence type="ECO:0000313" key="4">
    <source>
        <dbReference type="EMBL" id="MCL6683218.1"/>
    </source>
</evidence>
<dbReference type="GO" id="GO:0016787">
    <property type="term" value="F:hydrolase activity"/>
    <property type="evidence" value="ECO:0007669"/>
    <property type="project" value="UniProtKB-KW"/>
</dbReference>
<feature type="compositionally biased region" description="Polar residues" evidence="2">
    <location>
        <begin position="230"/>
        <end position="239"/>
    </location>
</feature>
<dbReference type="Proteomes" id="UP001165363">
    <property type="component" value="Unassembled WGS sequence"/>
</dbReference>
<dbReference type="InterPro" id="IPR036380">
    <property type="entry name" value="Isochorismatase-like_sf"/>
</dbReference>
<evidence type="ECO:0000256" key="2">
    <source>
        <dbReference type="SAM" id="MobiDB-lite"/>
    </source>
</evidence>